<feature type="transmembrane region" description="Helical" evidence="1">
    <location>
        <begin position="63"/>
        <end position="80"/>
    </location>
</feature>
<evidence type="ECO:0000313" key="3">
    <source>
        <dbReference type="Proteomes" id="UP000747110"/>
    </source>
</evidence>
<keyword evidence="1" id="KW-1133">Transmembrane helix</keyword>
<accession>A0A8J4FYQ5</accession>
<organism evidence="2 3">
    <name type="scientific">Volvox reticuliferus</name>
    <dbReference type="NCBI Taxonomy" id="1737510"/>
    <lineage>
        <taxon>Eukaryota</taxon>
        <taxon>Viridiplantae</taxon>
        <taxon>Chlorophyta</taxon>
        <taxon>core chlorophytes</taxon>
        <taxon>Chlorophyceae</taxon>
        <taxon>CS clade</taxon>
        <taxon>Chlamydomonadales</taxon>
        <taxon>Volvocaceae</taxon>
        <taxon>Volvox</taxon>
    </lineage>
</organism>
<comment type="caution">
    <text evidence="2">The sequence shown here is derived from an EMBL/GenBank/DDBJ whole genome shotgun (WGS) entry which is preliminary data.</text>
</comment>
<reference evidence="2" key="1">
    <citation type="journal article" date="2021" name="Proc. Natl. Acad. Sci. U.S.A.">
        <title>Three genomes in the algal genus Volvox reveal the fate of a haploid sex-determining region after a transition to homothallism.</title>
        <authorList>
            <person name="Yamamoto K."/>
            <person name="Hamaji T."/>
            <person name="Kawai-Toyooka H."/>
            <person name="Matsuzaki R."/>
            <person name="Takahashi F."/>
            <person name="Nishimura Y."/>
            <person name="Kawachi M."/>
            <person name="Noguchi H."/>
            <person name="Minakuchi Y."/>
            <person name="Umen J.G."/>
            <person name="Toyoda A."/>
            <person name="Nozaki H."/>
        </authorList>
    </citation>
    <scope>NUCLEOTIDE SEQUENCE</scope>
    <source>
        <strain evidence="2">NIES-3786</strain>
    </source>
</reference>
<evidence type="ECO:0000313" key="2">
    <source>
        <dbReference type="EMBL" id="GIL92070.1"/>
    </source>
</evidence>
<evidence type="ECO:0000256" key="1">
    <source>
        <dbReference type="SAM" id="Phobius"/>
    </source>
</evidence>
<name>A0A8J4FYQ5_9CHLO</name>
<dbReference type="Proteomes" id="UP000747110">
    <property type="component" value="Unassembled WGS sequence"/>
</dbReference>
<proteinExistence type="predicted"/>
<dbReference type="EMBL" id="BNCP01000072">
    <property type="protein sequence ID" value="GIL92070.1"/>
    <property type="molecule type" value="Genomic_DNA"/>
</dbReference>
<dbReference type="OrthoDB" id="242257at2759"/>
<dbReference type="AlphaFoldDB" id="A0A8J4FYQ5"/>
<keyword evidence="1" id="KW-0472">Membrane</keyword>
<sequence>MSSIPRLTLLEVLQFLAEPLNCDTSLLARELLRALAARGRARPAIPFLNAVCRASCEWRIRPALLISLTAAIFISLVLTLRNACVTLVRWYTAARGSAFVAVATRALRELHASDAAAATAAASGLLRPAAVHRWYFPQSVTAPVVCCGCFQPVLVAQDAEGRAQVRQNTHAHTDICPHIGPGSPPAPSRVVTTEWRVCVCVFACSSETSSYSPSP</sequence>
<protein>
    <submittedName>
        <fullName evidence="2">Uncharacterized protein</fullName>
    </submittedName>
</protein>
<keyword evidence="3" id="KW-1185">Reference proteome</keyword>
<keyword evidence="1" id="KW-0812">Transmembrane</keyword>
<gene>
    <name evidence="2" type="ORF">Vretifemale_19533</name>
</gene>